<dbReference type="Gene3D" id="3.40.50.1820">
    <property type="entry name" value="alpha/beta hydrolase"/>
    <property type="match status" value="1"/>
</dbReference>
<dbReference type="InterPro" id="IPR050261">
    <property type="entry name" value="FrsA_esterase"/>
</dbReference>
<dbReference type="STRING" id="381665.SAMN05216554_1526"/>
<gene>
    <name evidence="3" type="ORF">SAMN05216554_1526</name>
</gene>
<dbReference type="Pfam" id="PF01738">
    <property type="entry name" value="DLH"/>
    <property type="match status" value="1"/>
</dbReference>
<dbReference type="PANTHER" id="PTHR22946:SF0">
    <property type="entry name" value="DIENELACTONE HYDROLASE DOMAIN-CONTAINING PROTEIN"/>
    <property type="match status" value="1"/>
</dbReference>
<name>A0A1H3MR76_9MICO</name>
<evidence type="ECO:0000256" key="1">
    <source>
        <dbReference type="ARBA" id="ARBA00008645"/>
    </source>
</evidence>
<proteinExistence type="inferred from homology"/>
<evidence type="ECO:0000313" key="4">
    <source>
        <dbReference type="Proteomes" id="UP000198891"/>
    </source>
</evidence>
<dbReference type="Proteomes" id="UP000198891">
    <property type="component" value="Unassembled WGS sequence"/>
</dbReference>
<reference evidence="3 4" key="1">
    <citation type="submission" date="2016-10" db="EMBL/GenBank/DDBJ databases">
        <authorList>
            <person name="de Groot N.N."/>
        </authorList>
    </citation>
    <scope>NUCLEOTIDE SEQUENCE [LARGE SCALE GENOMIC DNA]</scope>
    <source>
        <strain evidence="3 4">CGMCC 4.3491</strain>
    </source>
</reference>
<dbReference type="PANTHER" id="PTHR22946">
    <property type="entry name" value="DIENELACTONE HYDROLASE DOMAIN-CONTAINING PROTEIN-RELATED"/>
    <property type="match status" value="1"/>
</dbReference>
<dbReference type="OrthoDB" id="3208682at2"/>
<accession>A0A1H3MR76</accession>
<keyword evidence="4" id="KW-1185">Reference proteome</keyword>
<feature type="domain" description="Dienelactone hydrolase" evidence="2">
    <location>
        <begin position="25"/>
        <end position="254"/>
    </location>
</feature>
<organism evidence="3 4">
    <name type="scientific">Herbiconiux ginsengi</name>
    <dbReference type="NCBI Taxonomy" id="381665"/>
    <lineage>
        <taxon>Bacteria</taxon>
        <taxon>Bacillati</taxon>
        <taxon>Actinomycetota</taxon>
        <taxon>Actinomycetes</taxon>
        <taxon>Micrococcales</taxon>
        <taxon>Microbacteriaceae</taxon>
        <taxon>Herbiconiux</taxon>
    </lineage>
</organism>
<dbReference type="InterPro" id="IPR002925">
    <property type="entry name" value="Dienelactn_hydro"/>
</dbReference>
<evidence type="ECO:0000313" key="3">
    <source>
        <dbReference type="EMBL" id="SDY78994.1"/>
    </source>
</evidence>
<dbReference type="SUPFAM" id="SSF53474">
    <property type="entry name" value="alpha/beta-Hydrolases"/>
    <property type="match status" value="1"/>
</dbReference>
<protein>
    <submittedName>
        <fullName evidence="3">Carboxymethylenebutenolidase</fullName>
    </submittedName>
</protein>
<evidence type="ECO:0000259" key="2">
    <source>
        <dbReference type="Pfam" id="PF01738"/>
    </source>
</evidence>
<comment type="similarity">
    <text evidence="1">Belongs to the AB hydrolase superfamily.</text>
</comment>
<dbReference type="AlphaFoldDB" id="A0A1H3MR76"/>
<dbReference type="InterPro" id="IPR029058">
    <property type="entry name" value="AB_hydrolase_fold"/>
</dbReference>
<dbReference type="GO" id="GO:0016787">
    <property type="term" value="F:hydrolase activity"/>
    <property type="evidence" value="ECO:0007669"/>
    <property type="project" value="InterPro"/>
</dbReference>
<sequence length="255" mass="28131">MTINLETIDDVDAGWVHFPRGDQLIRGYLAVPKGDGPFPAVITAHENLGVTEHRQGVTRDLAREGFVSLTVDLFSRLGGVSPRNYRDNDERRSLAFLAARDDQAVPDLQAGVEFLKSLPHVDPDRIGALGFCLGGGTVMVWGTQTDDLKAIVSLYGIPVLPPEYSPTGEEQSRIPTLGSLRAPIQFHFGADDEAIPHDQIDALEAALPTSATTAEFYRHEGARHAYHDDTHKNYNPQAAAETWNETLEFLRRYLS</sequence>
<dbReference type="RefSeq" id="WP_092550901.1">
    <property type="nucleotide sequence ID" value="NZ_FNPZ01000001.1"/>
</dbReference>
<dbReference type="EMBL" id="FNPZ01000001">
    <property type="protein sequence ID" value="SDY78994.1"/>
    <property type="molecule type" value="Genomic_DNA"/>
</dbReference>